<evidence type="ECO:0000313" key="4">
    <source>
        <dbReference type="Proteomes" id="UP000051574"/>
    </source>
</evidence>
<evidence type="ECO:0000313" key="3">
    <source>
        <dbReference type="EMBL" id="KRT83392.1"/>
    </source>
</evidence>
<name>A0A0T6B7R4_9SCAR</name>
<feature type="domain" description="ZNFX1" evidence="2">
    <location>
        <begin position="335"/>
        <end position="439"/>
    </location>
</feature>
<comment type="caution">
    <text evidence="3">The sequence shown here is derived from an EMBL/GenBank/DDBJ whole genome shotgun (WGS) entry which is preliminary data.</text>
</comment>
<sequence>MRSLGALSKVFNDQSDTGGGAGGSRDDGSSDGGSNRGARGGRGGRGVPFSTRGSRMGRGRGSSSNTRSERNENNTENYNRPYRIGFKKLEEFLNEEPDQLIVKLLSTSAGFSELILTSNLSPDYIVLIMKVLSRMSESTFTSNKTNILEKTTADEFLAQLTQFMMHMAVQNNYEQRRAQYFWNDPDDFFRNVNNYCDMILTLSPTTALEILKKLLKAALIVIPHFSMISTDTKDTMKKIEEKLITYEEQFISRYKKKEIVIDERESEPPDDFRSISLYPLPAEITNRTKAFVRKNIIEGAYRNVDHYLDIQFRLLREDFVKPLREGICDYKEENKKIQNIKIYQNVKFLGPYMVNSVCGVLIQLYINNSNDFKKKLENSRRFMFGSLMCFTSNNFRSFIFGKIIDRRAELLQKGQLVIEFEAGIYDIDFEPQYLMIESSVYFEPYYHVLKALQQLHEGNFPMRKYIIEVSNERQPPRYLPPSSLPSSDHDLDLDERFIEMPRTKRMEVDCAK</sequence>
<feature type="compositionally biased region" description="Gly residues" evidence="1">
    <location>
        <begin position="30"/>
        <end position="46"/>
    </location>
</feature>
<accession>A0A0T6B7R4</accession>
<evidence type="ECO:0000259" key="2">
    <source>
        <dbReference type="Pfam" id="PF25396"/>
    </source>
</evidence>
<dbReference type="OrthoDB" id="2423195at2759"/>
<dbReference type="InterPro" id="IPR057373">
    <property type="entry name" value="ZNFX1"/>
</dbReference>
<evidence type="ECO:0000256" key="1">
    <source>
        <dbReference type="SAM" id="MobiDB-lite"/>
    </source>
</evidence>
<dbReference type="Proteomes" id="UP000051574">
    <property type="component" value="Unassembled WGS sequence"/>
</dbReference>
<feature type="region of interest" description="Disordered" evidence="1">
    <location>
        <begin position="1"/>
        <end position="79"/>
    </location>
</feature>
<keyword evidence="4" id="KW-1185">Reference proteome</keyword>
<gene>
    <name evidence="3" type="ORF">AMK59_4487</name>
</gene>
<proteinExistence type="predicted"/>
<reference evidence="3 4" key="1">
    <citation type="submission" date="2015-09" db="EMBL/GenBank/DDBJ databases">
        <title>Draft genome of the scarab beetle Oryctes borbonicus.</title>
        <authorList>
            <person name="Meyer J.M."/>
            <person name="Markov G.V."/>
            <person name="Baskaran P."/>
            <person name="Herrmann M."/>
            <person name="Sommer R.J."/>
            <person name="Roedelsperger C."/>
        </authorList>
    </citation>
    <scope>NUCLEOTIDE SEQUENCE [LARGE SCALE GENOMIC DNA]</scope>
    <source>
        <strain evidence="3">OB123</strain>
        <tissue evidence="3">Whole animal</tissue>
    </source>
</reference>
<dbReference type="EMBL" id="LJIG01009282">
    <property type="protein sequence ID" value="KRT83392.1"/>
    <property type="molecule type" value="Genomic_DNA"/>
</dbReference>
<dbReference type="AlphaFoldDB" id="A0A0T6B7R4"/>
<dbReference type="Pfam" id="PF25396">
    <property type="entry name" value="ZNFX1"/>
    <property type="match status" value="1"/>
</dbReference>
<protein>
    <recommendedName>
        <fullName evidence="2">ZNFX1 domain-containing protein</fullName>
    </recommendedName>
</protein>
<organism evidence="3 4">
    <name type="scientific">Oryctes borbonicus</name>
    <dbReference type="NCBI Taxonomy" id="1629725"/>
    <lineage>
        <taxon>Eukaryota</taxon>
        <taxon>Metazoa</taxon>
        <taxon>Ecdysozoa</taxon>
        <taxon>Arthropoda</taxon>
        <taxon>Hexapoda</taxon>
        <taxon>Insecta</taxon>
        <taxon>Pterygota</taxon>
        <taxon>Neoptera</taxon>
        <taxon>Endopterygota</taxon>
        <taxon>Coleoptera</taxon>
        <taxon>Polyphaga</taxon>
        <taxon>Scarabaeiformia</taxon>
        <taxon>Scarabaeidae</taxon>
        <taxon>Dynastinae</taxon>
        <taxon>Oryctes</taxon>
    </lineage>
</organism>
<feature type="non-terminal residue" evidence="3">
    <location>
        <position position="512"/>
    </location>
</feature>